<comment type="caution">
    <text evidence="1">The sequence shown here is derived from an EMBL/GenBank/DDBJ whole genome shotgun (WGS) entry which is preliminary data.</text>
</comment>
<name>A0A384KH54_HALVD</name>
<reference evidence="2" key="1">
    <citation type="submission" date="2012-11" db="EMBL/GenBank/DDBJ databases">
        <authorList>
            <person name="Becker E.A."/>
            <person name="Seitzer P."/>
            <person name="Tritt A."/>
            <person name="Larsen D."/>
            <person name="Yao A."/>
            <person name="Wu D."/>
            <person name="Darling A."/>
            <person name="Eisen J.A."/>
            <person name="Facciotti M.T."/>
        </authorList>
    </citation>
    <scope>NUCLEOTIDE SEQUENCE [LARGE SCALE GENOMIC DNA]</scope>
    <source>
        <strain evidence="2">ATCC 29605 / DSM 3757 / JCM 8879 / NBRC 14742 / NCIMB 2012 / VKM B-1768 / DS2</strain>
    </source>
</reference>
<dbReference type="InterPro" id="IPR055707">
    <property type="entry name" value="DUF7283"/>
</dbReference>
<dbReference type="OrthoDB" id="157493at2157"/>
<accession>A0A384KH54</accession>
<evidence type="ECO:0000313" key="1">
    <source>
        <dbReference type="EMBL" id="ELY26387.1"/>
    </source>
</evidence>
<dbReference type="EMBL" id="AOHU01000097">
    <property type="protein sequence ID" value="ELY26387.1"/>
    <property type="molecule type" value="Genomic_DNA"/>
</dbReference>
<dbReference type="AlphaFoldDB" id="A0A384KH54"/>
<proteinExistence type="predicted"/>
<dbReference type="RefSeq" id="WP_004044187.1">
    <property type="nucleotide sequence ID" value="NC_013967.1"/>
</dbReference>
<protein>
    <submittedName>
        <fullName evidence="1">Uncharacterized protein</fullName>
    </submittedName>
</protein>
<evidence type="ECO:0000313" key="2">
    <source>
        <dbReference type="Proteomes" id="UP000011532"/>
    </source>
</evidence>
<dbReference type="GeneID" id="8924554"/>
<reference evidence="1 2" key="2">
    <citation type="journal article" date="2014" name="PLoS Genet.">
        <title>Phylogenetically driven sequencing of extremely halophilic archaea reveals strategies for static and dynamic osmo-response.</title>
        <authorList>
            <person name="Becker E.A."/>
            <person name="Seitzer P.M."/>
            <person name="Tritt A."/>
            <person name="Larsen D."/>
            <person name="Krusor M."/>
            <person name="Yao A.I."/>
            <person name="Wu D."/>
            <person name="Madern D."/>
            <person name="Eisen J.A."/>
            <person name="Darling A.E."/>
            <person name="Facciotti M.T."/>
        </authorList>
    </citation>
    <scope>NUCLEOTIDE SEQUENCE [LARGE SCALE GENOMIC DNA]</scope>
    <source>
        <strain evidence="2">ATCC 29605 / DSM 3757 / JCM 8879 / NBRC 14742 / NCIMB 2012 / VKM B-1768 / DS2</strain>
    </source>
</reference>
<dbReference type="Proteomes" id="UP000011532">
    <property type="component" value="Unassembled WGS sequence"/>
</dbReference>
<dbReference type="Pfam" id="PF23954">
    <property type="entry name" value="DUF7283"/>
    <property type="match status" value="1"/>
</dbReference>
<sequence length="156" mass="15947">MLDAPLDTLYTWTALSVAATVLIGTVAGLPVTPAPDASGVADAVDTVAVADYDATAEHDLDADAVRIGPHRIGLRNDGGAAHATFGFGPVTPVTPDSRLGSVARGAPPSAVFDTAAEFDAAAETARDRDASWRPASELLVVRHVSWEGTDVTVVSA</sequence>
<gene>
    <name evidence="1" type="ORF">C498_14983</name>
</gene>
<organism evidence="1 2">
    <name type="scientific">Haloferax volcanii (strain ATCC 29605 / DSM 3757 / JCM 8879 / NBRC 14742 / NCIMB 2012 / VKM B-1768 / DS2)</name>
    <name type="common">Halobacterium volcanii</name>
    <dbReference type="NCBI Taxonomy" id="309800"/>
    <lineage>
        <taxon>Archaea</taxon>
        <taxon>Methanobacteriati</taxon>
        <taxon>Methanobacteriota</taxon>
        <taxon>Stenosarchaea group</taxon>
        <taxon>Halobacteria</taxon>
        <taxon>Halobacteriales</taxon>
        <taxon>Haloferacaceae</taxon>
        <taxon>Haloferax</taxon>
    </lineage>
</organism>